<dbReference type="SFLD" id="SFLDS00029">
    <property type="entry name" value="Radical_SAM"/>
    <property type="match status" value="1"/>
</dbReference>
<dbReference type="NCBIfam" id="TIGR01574">
    <property type="entry name" value="miaB-methiolase"/>
    <property type="match status" value="1"/>
</dbReference>
<proteinExistence type="inferred from homology"/>
<comment type="cofactor">
    <cofactor evidence="14">
        <name>[4Fe-4S] cluster</name>
        <dbReference type="ChEBI" id="CHEBI:49883"/>
    </cofactor>
    <text evidence="14">Binds 2 [4Fe-4S] clusters. One cluster is coordinated with 3 cysteines and an exchangeable S-adenosyl-L-methionine.</text>
</comment>
<gene>
    <name evidence="14" type="primary">miaB</name>
    <name evidence="19" type="ORF">SAMN05421733_1078</name>
</gene>
<keyword evidence="20" id="KW-1185">Reference proteome</keyword>
<dbReference type="InterPro" id="IPR006463">
    <property type="entry name" value="MiaB_methiolase"/>
</dbReference>
<feature type="region of interest" description="Disordered" evidence="15">
    <location>
        <begin position="1"/>
        <end position="28"/>
    </location>
</feature>
<dbReference type="Pfam" id="PF01938">
    <property type="entry name" value="TRAM"/>
    <property type="match status" value="1"/>
</dbReference>
<dbReference type="InterPro" id="IPR006638">
    <property type="entry name" value="Elp3/MiaA/NifB-like_rSAM"/>
</dbReference>
<keyword evidence="6 14" id="KW-0819">tRNA processing</keyword>
<dbReference type="SFLD" id="SFLDG01082">
    <property type="entry name" value="B12-binding_domain_containing"/>
    <property type="match status" value="1"/>
</dbReference>
<dbReference type="GO" id="GO:0005829">
    <property type="term" value="C:cytosol"/>
    <property type="evidence" value="ECO:0007669"/>
    <property type="project" value="TreeGrafter"/>
</dbReference>
<comment type="catalytic activity">
    <reaction evidence="12">
        <text>2-thio-N(6)-dimethylallyladenosine(37) in tRNA + S-adenosyl-L-methionine = 2-methylsulfanyl-N(6)-dimethylallyladenosine(37) in tRNA + S-adenosyl-L-homocysteine + H(+)</text>
        <dbReference type="Rhea" id="RHEA:37063"/>
        <dbReference type="Rhea" id="RHEA-COMP:10376"/>
        <dbReference type="Rhea" id="RHEA-COMP:10377"/>
        <dbReference type="ChEBI" id="CHEBI:15378"/>
        <dbReference type="ChEBI" id="CHEBI:57856"/>
        <dbReference type="ChEBI" id="CHEBI:59789"/>
        <dbReference type="ChEBI" id="CHEBI:74416"/>
        <dbReference type="ChEBI" id="CHEBI:74417"/>
    </reaction>
    <physiologicalReaction direction="left-to-right" evidence="12">
        <dbReference type="Rhea" id="RHEA:37064"/>
    </physiologicalReaction>
</comment>
<evidence type="ECO:0000256" key="14">
    <source>
        <dbReference type="HAMAP-Rule" id="MF_01864"/>
    </source>
</evidence>
<dbReference type="InterPro" id="IPR013848">
    <property type="entry name" value="Methylthiotransferase_N"/>
</dbReference>
<dbReference type="InterPro" id="IPR002792">
    <property type="entry name" value="TRAM_dom"/>
</dbReference>
<dbReference type="InterPro" id="IPR058240">
    <property type="entry name" value="rSAM_sf"/>
</dbReference>
<dbReference type="InterPro" id="IPR023404">
    <property type="entry name" value="rSAM_horseshoe"/>
</dbReference>
<evidence type="ECO:0000256" key="9">
    <source>
        <dbReference type="ARBA" id="ARBA00023014"/>
    </source>
</evidence>
<evidence type="ECO:0000256" key="15">
    <source>
        <dbReference type="SAM" id="MobiDB-lite"/>
    </source>
</evidence>
<feature type="binding site" evidence="14">
    <location>
        <position position="116"/>
    </location>
    <ligand>
        <name>[4Fe-4S] cluster</name>
        <dbReference type="ChEBI" id="CHEBI:49883"/>
        <label>1</label>
    </ligand>
</feature>
<feature type="binding site" evidence="14">
    <location>
        <position position="197"/>
    </location>
    <ligand>
        <name>[4Fe-4S] cluster</name>
        <dbReference type="ChEBI" id="CHEBI:49883"/>
        <label>2</label>
        <note>4Fe-4S-S-AdoMet</note>
    </ligand>
</feature>
<dbReference type="SUPFAM" id="SSF102114">
    <property type="entry name" value="Radical SAM enzymes"/>
    <property type="match status" value="1"/>
</dbReference>
<dbReference type="SFLD" id="SFLDF00273">
    <property type="entry name" value="(dimethylallyl)adenosine_tRNA"/>
    <property type="match status" value="1"/>
</dbReference>
<dbReference type="NCBIfam" id="TIGR00089">
    <property type="entry name" value="MiaB/RimO family radical SAM methylthiotransferase"/>
    <property type="match status" value="1"/>
</dbReference>
<organism evidence="19 20">
    <name type="scientific">Acinetobacter boissieri</name>
    <dbReference type="NCBI Taxonomy" id="1219383"/>
    <lineage>
        <taxon>Bacteria</taxon>
        <taxon>Pseudomonadati</taxon>
        <taxon>Pseudomonadota</taxon>
        <taxon>Gammaproteobacteria</taxon>
        <taxon>Moraxellales</taxon>
        <taxon>Moraxellaceae</taxon>
        <taxon>Acinetobacter</taxon>
    </lineage>
</organism>
<dbReference type="AlphaFoldDB" id="A0A1G6HSL5"/>
<evidence type="ECO:0000256" key="8">
    <source>
        <dbReference type="ARBA" id="ARBA00023004"/>
    </source>
</evidence>
<evidence type="ECO:0000259" key="16">
    <source>
        <dbReference type="PROSITE" id="PS50926"/>
    </source>
</evidence>
<keyword evidence="9 14" id="KW-0411">Iron-sulfur</keyword>
<dbReference type="PANTHER" id="PTHR43020:SF2">
    <property type="entry name" value="MITOCHONDRIAL TRNA METHYLTHIOTRANSFERASE CDK5RAP1"/>
    <property type="match status" value="1"/>
</dbReference>
<feature type="binding site" evidence="14">
    <location>
        <position position="204"/>
    </location>
    <ligand>
        <name>[4Fe-4S] cluster</name>
        <dbReference type="ChEBI" id="CHEBI:49883"/>
        <label>2</label>
        <note>4Fe-4S-S-AdoMet</note>
    </ligand>
</feature>
<evidence type="ECO:0000256" key="13">
    <source>
        <dbReference type="ARBA" id="ARBA00052587"/>
    </source>
</evidence>
<protein>
    <recommendedName>
        <fullName evidence="10 14">tRNA-2-methylthio-N(6)-dimethylallyladenosine synthase</fullName>
        <ecNumber evidence="10 14">2.8.4.3</ecNumber>
    </recommendedName>
    <alternativeName>
        <fullName evidence="14">(Dimethylallyl)adenosine tRNA methylthiotransferase MiaB</fullName>
    </alternativeName>
    <alternativeName>
        <fullName evidence="14">tRNA-i(6)A37 methylthiotransferase</fullName>
    </alternativeName>
</protein>
<dbReference type="InterPro" id="IPR007197">
    <property type="entry name" value="rSAM"/>
</dbReference>
<dbReference type="FunFam" id="3.80.30.20:FF:000001">
    <property type="entry name" value="tRNA-2-methylthio-N(6)-dimethylallyladenosine synthase 2"/>
    <property type="match status" value="1"/>
</dbReference>
<dbReference type="SFLD" id="SFLDG01061">
    <property type="entry name" value="methylthiotransferase"/>
    <property type="match status" value="1"/>
</dbReference>
<feature type="domain" description="Radical SAM core" evidence="18">
    <location>
        <begin position="183"/>
        <end position="415"/>
    </location>
</feature>
<feature type="domain" description="TRAM" evidence="16">
    <location>
        <begin position="418"/>
        <end position="482"/>
    </location>
</feature>
<dbReference type="GO" id="GO:0035597">
    <property type="term" value="F:tRNA-2-methylthio-N(6)-dimethylallyladenosine(37) synthase activity"/>
    <property type="evidence" value="ECO:0007669"/>
    <property type="project" value="UniProtKB-EC"/>
</dbReference>
<accession>A0A1G6HSL5</accession>
<dbReference type="Pfam" id="PF04055">
    <property type="entry name" value="Radical_SAM"/>
    <property type="match status" value="1"/>
</dbReference>
<dbReference type="CDD" id="cd01335">
    <property type="entry name" value="Radical_SAM"/>
    <property type="match status" value="1"/>
</dbReference>
<comment type="catalytic activity">
    <reaction evidence="13">
        <text>N(6)-dimethylallyladenosine(37) in tRNA + (sulfur carrier)-SH + AH2 + 2 S-adenosyl-L-methionine = 2-methylsulfanyl-N(6)-dimethylallyladenosine(37) in tRNA + (sulfur carrier)-H + 5'-deoxyadenosine + L-methionine + A + S-adenosyl-L-homocysteine + 2 H(+)</text>
        <dbReference type="Rhea" id="RHEA:37067"/>
        <dbReference type="Rhea" id="RHEA-COMP:10375"/>
        <dbReference type="Rhea" id="RHEA-COMP:10376"/>
        <dbReference type="Rhea" id="RHEA-COMP:14737"/>
        <dbReference type="Rhea" id="RHEA-COMP:14739"/>
        <dbReference type="ChEBI" id="CHEBI:13193"/>
        <dbReference type="ChEBI" id="CHEBI:15378"/>
        <dbReference type="ChEBI" id="CHEBI:17319"/>
        <dbReference type="ChEBI" id="CHEBI:17499"/>
        <dbReference type="ChEBI" id="CHEBI:29917"/>
        <dbReference type="ChEBI" id="CHEBI:57844"/>
        <dbReference type="ChEBI" id="CHEBI:57856"/>
        <dbReference type="ChEBI" id="CHEBI:59789"/>
        <dbReference type="ChEBI" id="CHEBI:64428"/>
        <dbReference type="ChEBI" id="CHEBI:74415"/>
        <dbReference type="ChEBI" id="CHEBI:74417"/>
        <dbReference type="EC" id="2.8.4.3"/>
    </reaction>
    <physiologicalReaction direction="left-to-right" evidence="13">
        <dbReference type="Rhea" id="RHEA:37068"/>
    </physiologicalReaction>
</comment>
<keyword evidence="3 14" id="KW-0963">Cytoplasm</keyword>
<dbReference type="FunFam" id="3.40.50.12160:FF:000001">
    <property type="entry name" value="tRNA-2-methylthio-N(6)-dimethylallyladenosine synthase"/>
    <property type="match status" value="1"/>
</dbReference>
<evidence type="ECO:0000313" key="19">
    <source>
        <dbReference type="EMBL" id="SDB97297.1"/>
    </source>
</evidence>
<dbReference type="PROSITE" id="PS50926">
    <property type="entry name" value="TRAM"/>
    <property type="match status" value="1"/>
</dbReference>
<evidence type="ECO:0000259" key="18">
    <source>
        <dbReference type="PROSITE" id="PS51918"/>
    </source>
</evidence>
<comment type="similarity">
    <text evidence="14">Belongs to the methylthiotransferase family. MiaB subfamily.</text>
</comment>
<comment type="function">
    <text evidence="1 14">Catalyzes the methylthiolation of N6-(dimethylallyl)adenosine (i(6)A), leading to the formation of 2-methylthio-N6-(dimethylallyl)adenosine (ms(2)i(6)A) at position 37 in tRNAs that read codons beginning with uridine.</text>
</comment>
<dbReference type="InterPro" id="IPR038135">
    <property type="entry name" value="Methylthiotransferase_N_sf"/>
</dbReference>
<evidence type="ECO:0000256" key="5">
    <source>
        <dbReference type="ARBA" id="ARBA00022691"/>
    </source>
</evidence>
<keyword evidence="7 14" id="KW-0479">Metal-binding</keyword>
<keyword evidence="5 14" id="KW-0949">S-adenosyl-L-methionine</keyword>
<sequence length="488" mass="54714">MTVQTFIPSRANGTHAASENTVTQHSHPSSISTTVKKLYIETQGCQMNEYDSHRMADLLGDSHGYVLTDNPNDADILLMNTCSIREKAQEKVFSELGRWRKIKQNNPDLIIGVGGCVASQEGDNIQKRAPYVDMVFGPQTLHRLPQMLDQHETQITTPKKDKIKLVDISFPDIEKFDFLPEPRVEGHKAFVSIMEGCSKYCSFCVVPYTRGEEVSRPLDDVIEEIATLAEKGVREISLLGQNVNGYRGETFDGGICTFAELLRLVAAIPGIGRLRYTTSHPLEFSEELIECYRDLPQMVSHLHLPVQSGSNDVLQAMKRNHKIDVYTDKIAKLRQIRPDMHLSSDFIIGFPGETDQHFNETMQFIKALDFDHSYSFIYSKRPGTPAAELEDTIPDLVKKARLAQVQQVIKKSSIDKTDAMLGTVQRVLVENVSQKDENILVGTADNTRLVSFIGDASLIGRFVEVEVTEIKTLNFVFGHLLNVEADVA</sequence>
<name>A0A1G6HSL5_9GAMM</name>
<dbReference type="Gene3D" id="3.80.30.20">
    <property type="entry name" value="tm_1862 like domain"/>
    <property type="match status" value="1"/>
</dbReference>
<dbReference type="GO" id="GO:0046872">
    <property type="term" value="F:metal ion binding"/>
    <property type="evidence" value="ECO:0007669"/>
    <property type="project" value="UniProtKB-KW"/>
</dbReference>
<evidence type="ECO:0000259" key="17">
    <source>
        <dbReference type="PROSITE" id="PS51449"/>
    </source>
</evidence>
<comment type="subcellular location">
    <subcellularLocation>
        <location evidence="14">Cytoplasm</location>
    </subcellularLocation>
</comment>
<evidence type="ECO:0000256" key="6">
    <source>
        <dbReference type="ARBA" id="ARBA00022694"/>
    </source>
</evidence>
<keyword evidence="4 14" id="KW-0808">Transferase</keyword>
<dbReference type="Gene3D" id="3.40.50.12160">
    <property type="entry name" value="Methylthiotransferase, N-terminal domain"/>
    <property type="match status" value="1"/>
</dbReference>
<feature type="domain" description="MTTase N-terminal" evidence="17">
    <location>
        <begin position="36"/>
        <end position="153"/>
    </location>
</feature>
<dbReference type="PROSITE" id="PS01278">
    <property type="entry name" value="MTTASE_RADICAL"/>
    <property type="match status" value="1"/>
</dbReference>
<dbReference type="PROSITE" id="PS51449">
    <property type="entry name" value="MTTASE_N"/>
    <property type="match status" value="1"/>
</dbReference>
<evidence type="ECO:0000256" key="3">
    <source>
        <dbReference type="ARBA" id="ARBA00022490"/>
    </source>
</evidence>
<dbReference type="EMBL" id="FMYL01000007">
    <property type="protein sequence ID" value="SDB97297.1"/>
    <property type="molecule type" value="Genomic_DNA"/>
</dbReference>
<dbReference type="PANTHER" id="PTHR43020">
    <property type="entry name" value="CDK5 REGULATORY SUBUNIT-ASSOCIATED PROTEIN 1"/>
    <property type="match status" value="1"/>
</dbReference>
<evidence type="ECO:0000256" key="7">
    <source>
        <dbReference type="ARBA" id="ARBA00022723"/>
    </source>
</evidence>
<dbReference type="EC" id="2.8.4.3" evidence="10 14"/>
<comment type="subunit">
    <text evidence="14">Monomer.</text>
</comment>
<dbReference type="GO" id="GO:0051539">
    <property type="term" value="F:4 iron, 4 sulfur cluster binding"/>
    <property type="evidence" value="ECO:0007669"/>
    <property type="project" value="UniProtKB-UniRule"/>
</dbReference>
<evidence type="ECO:0000313" key="20">
    <source>
        <dbReference type="Proteomes" id="UP000242501"/>
    </source>
</evidence>
<evidence type="ECO:0000256" key="10">
    <source>
        <dbReference type="ARBA" id="ARBA00033765"/>
    </source>
</evidence>
<evidence type="ECO:0000256" key="4">
    <source>
        <dbReference type="ARBA" id="ARBA00022679"/>
    </source>
</evidence>
<feature type="binding site" evidence="14">
    <location>
        <position position="82"/>
    </location>
    <ligand>
        <name>[4Fe-4S] cluster</name>
        <dbReference type="ChEBI" id="CHEBI:49883"/>
        <label>1</label>
    </ligand>
</feature>
<evidence type="ECO:0000256" key="2">
    <source>
        <dbReference type="ARBA" id="ARBA00022485"/>
    </source>
</evidence>
<dbReference type="InterPro" id="IPR005839">
    <property type="entry name" value="Methylthiotransferase"/>
</dbReference>
<dbReference type="PROSITE" id="PS51918">
    <property type="entry name" value="RADICAL_SAM"/>
    <property type="match status" value="1"/>
</dbReference>
<dbReference type="OrthoDB" id="9805215at2"/>
<comment type="catalytic activity">
    <reaction evidence="11">
        <text>N(6)-dimethylallyladenosine(37) in tRNA + (sulfur carrier)-SH + AH2 + S-adenosyl-L-methionine = 2-thio-N(6)-dimethylallyladenosine(37) in tRNA + (sulfur carrier)-H + 5'-deoxyadenosine + L-methionine + A + H(+)</text>
        <dbReference type="Rhea" id="RHEA:36339"/>
        <dbReference type="Rhea" id="RHEA-COMP:10375"/>
        <dbReference type="Rhea" id="RHEA-COMP:10377"/>
        <dbReference type="Rhea" id="RHEA-COMP:14737"/>
        <dbReference type="Rhea" id="RHEA-COMP:14739"/>
        <dbReference type="ChEBI" id="CHEBI:13193"/>
        <dbReference type="ChEBI" id="CHEBI:15378"/>
        <dbReference type="ChEBI" id="CHEBI:17319"/>
        <dbReference type="ChEBI" id="CHEBI:17499"/>
        <dbReference type="ChEBI" id="CHEBI:29917"/>
        <dbReference type="ChEBI" id="CHEBI:57844"/>
        <dbReference type="ChEBI" id="CHEBI:59789"/>
        <dbReference type="ChEBI" id="CHEBI:64428"/>
        <dbReference type="ChEBI" id="CHEBI:74415"/>
        <dbReference type="ChEBI" id="CHEBI:74416"/>
    </reaction>
    <physiologicalReaction direction="left-to-right" evidence="11">
        <dbReference type="Rhea" id="RHEA:36340"/>
    </physiologicalReaction>
</comment>
<evidence type="ECO:0000256" key="1">
    <source>
        <dbReference type="ARBA" id="ARBA00003234"/>
    </source>
</evidence>
<dbReference type="RefSeq" id="WP_092748419.1">
    <property type="nucleotide sequence ID" value="NZ_FMYL01000007.1"/>
</dbReference>
<evidence type="ECO:0000256" key="12">
    <source>
        <dbReference type="ARBA" id="ARBA00052380"/>
    </source>
</evidence>
<evidence type="ECO:0000256" key="11">
    <source>
        <dbReference type="ARBA" id="ARBA00050926"/>
    </source>
</evidence>
<dbReference type="Pfam" id="PF00919">
    <property type="entry name" value="UPF0004"/>
    <property type="match status" value="1"/>
</dbReference>
<keyword evidence="2 14" id="KW-0004">4Fe-4S</keyword>
<keyword evidence="8 14" id="KW-0408">Iron</keyword>
<feature type="binding site" evidence="14">
    <location>
        <position position="45"/>
    </location>
    <ligand>
        <name>[4Fe-4S] cluster</name>
        <dbReference type="ChEBI" id="CHEBI:49883"/>
        <label>1</label>
    </ligand>
</feature>
<dbReference type="SMART" id="SM00729">
    <property type="entry name" value="Elp3"/>
    <property type="match status" value="1"/>
</dbReference>
<dbReference type="Proteomes" id="UP000242501">
    <property type="component" value="Unassembled WGS sequence"/>
</dbReference>
<dbReference type="STRING" id="1219383.SAMN05421733_1078"/>
<feature type="binding site" evidence="14">
    <location>
        <position position="201"/>
    </location>
    <ligand>
        <name>[4Fe-4S] cluster</name>
        <dbReference type="ChEBI" id="CHEBI:49883"/>
        <label>2</label>
        <note>4Fe-4S-S-AdoMet</note>
    </ligand>
</feature>
<dbReference type="InterPro" id="IPR020612">
    <property type="entry name" value="Methylthiotransferase_CS"/>
</dbReference>
<dbReference type="HAMAP" id="MF_01864">
    <property type="entry name" value="tRNA_metthiotr_MiaB"/>
    <property type="match status" value="1"/>
</dbReference>
<reference evidence="20" key="1">
    <citation type="submission" date="2016-09" db="EMBL/GenBank/DDBJ databases">
        <authorList>
            <person name="Varghese N."/>
            <person name="Submissions S."/>
        </authorList>
    </citation>
    <scope>NUCLEOTIDE SEQUENCE [LARGE SCALE GENOMIC DNA]</scope>
    <source>
        <strain evidence="20">ANC 4422</strain>
    </source>
</reference>